<keyword evidence="6 11" id="KW-0662">Pyridine nucleotide biosynthesis</keyword>
<feature type="domain" description="FAD-dependent oxidoreductase 2 FAD-binding" evidence="12">
    <location>
        <begin position="5"/>
        <end position="367"/>
    </location>
</feature>
<dbReference type="InterPro" id="IPR027477">
    <property type="entry name" value="Succ_DH/fumarate_Rdtase_cat_sf"/>
</dbReference>
<dbReference type="GO" id="GO:0008734">
    <property type="term" value="F:L-aspartate oxidase activity"/>
    <property type="evidence" value="ECO:0007669"/>
    <property type="project" value="UniProtKB-UniRule"/>
</dbReference>
<dbReference type="SUPFAM" id="SSF46977">
    <property type="entry name" value="Succinate dehydrogenase/fumarate reductase flavoprotein C-terminal domain"/>
    <property type="match status" value="1"/>
</dbReference>
<dbReference type="SUPFAM" id="SSF56425">
    <property type="entry name" value="Succinate dehydrogenase/fumarate reductase flavoprotein, catalytic domain"/>
    <property type="match status" value="1"/>
</dbReference>
<dbReference type="InterPro" id="IPR003953">
    <property type="entry name" value="FAD-dep_OxRdtase_2_FAD-bd"/>
</dbReference>
<evidence type="ECO:0000256" key="3">
    <source>
        <dbReference type="ARBA" id="ARBA00008562"/>
    </source>
</evidence>
<dbReference type="InterPro" id="IPR005288">
    <property type="entry name" value="NadB"/>
</dbReference>
<sequence>MTAPVAVIGSGIAGLVTALALAPLPVVLITREGPGEAGSTALAQGGIAAALGPGDDPAQHLEDTLRAGAGLCDPAVAGGILREAPGAIAFLERHGVRFDRDGSGALVFGLEAAHGQSRILHAAGDGAGAEICRALVAAVRACPSVELLPGCEIRRLVLRDGRVAGVLTGRGQVLPVLGAVMATGGIGGLYEATTNPAASCGQGAMIAARAGASLADMEFVQFHPTALALGQGRLPLISEAVRGEGAVLIDQRGERFLAGQPGADLAPRDIVARAIHSRIEAGGRVFLDARGIGPRFASRFPAIAALCHAAGIDPVRQPIPVRPAAHYHMGGIWTDPCGRSTIEGLWAVGECAATGLHGANRLASNSLPEAVVMGLRAARDIAERGGNPRLPGPVSDQPPPAADLARLRRIVSAELGILRDGDGLRRAVGQLVPMAQAGADAASAALCIAVFAALRRESRGAHCRVDFPEAQATALRRRLTLGQVFAAARDILATGAARAAELNGVP</sequence>
<dbReference type="AlphaFoldDB" id="A0A3P5XGG7"/>
<evidence type="ECO:0000256" key="9">
    <source>
        <dbReference type="ARBA" id="ARBA00048305"/>
    </source>
</evidence>
<evidence type="ECO:0000259" key="13">
    <source>
        <dbReference type="Pfam" id="PF02910"/>
    </source>
</evidence>
<dbReference type="NCBIfam" id="TIGR00551">
    <property type="entry name" value="nadB"/>
    <property type="match status" value="1"/>
</dbReference>
<dbReference type="InterPro" id="IPR037099">
    <property type="entry name" value="Fum_R/Succ_DH_flav-like_C_sf"/>
</dbReference>
<evidence type="ECO:0000256" key="4">
    <source>
        <dbReference type="ARBA" id="ARBA00012173"/>
    </source>
</evidence>
<keyword evidence="8 11" id="KW-0560">Oxidoreductase</keyword>
<dbReference type="RefSeq" id="WP_124086133.1">
    <property type="nucleotide sequence ID" value="NZ_UXAW01000056.1"/>
</dbReference>
<comment type="function">
    <text evidence="11">Catalyzes the oxidation of L-aspartate to iminoaspartate.</text>
</comment>
<gene>
    <name evidence="14" type="primary">nadB</name>
    <name evidence="14" type="ORF">XINFAN_01720</name>
</gene>
<evidence type="ECO:0000259" key="12">
    <source>
        <dbReference type="Pfam" id="PF00890"/>
    </source>
</evidence>
<comment type="subcellular location">
    <subcellularLocation>
        <location evidence="11">Cytoplasm</location>
    </subcellularLocation>
</comment>
<evidence type="ECO:0000256" key="7">
    <source>
        <dbReference type="ARBA" id="ARBA00022827"/>
    </source>
</evidence>
<evidence type="ECO:0000256" key="10">
    <source>
        <dbReference type="NCBIfam" id="TIGR00551"/>
    </source>
</evidence>
<comment type="similarity">
    <text evidence="3 11">Belongs to the FAD-dependent oxidoreductase 2 family. NadB subfamily.</text>
</comment>
<feature type="domain" description="Fumarate reductase/succinate dehydrogenase flavoprotein-like C-terminal" evidence="13">
    <location>
        <begin position="443"/>
        <end position="471"/>
    </location>
</feature>
<evidence type="ECO:0000256" key="11">
    <source>
        <dbReference type="RuleBase" id="RU362049"/>
    </source>
</evidence>
<dbReference type="OrthoDB" id="9806724at2"/>
<dbReference type="SUPFAM" id="SSF51905">
    <property type="entry name" value="FAD/NAD(P)-binding domain"/>
    <property type="match status" value="1"/>
</dbReference>
<comment type="catalytic activity">
    <reaction evidence="9">
        <text>L-aspartate + O2 = iminosuccinate + H2O2</text>
        <dbReference type="Rhea" id="RHEA:25876"/>
        <dbReference type="ChEBI" id="CHEBI:15379"/>
        <dbReference type="ChEBI" id="CHEBI:16240"/>
        <dbReference type="ChEBI" id="CHEBI:29991"/>
        <dbReference type="ChEBI" id="CHEBI:77875"/>
        <dbReference type="EC" id="1.4.3.16"/>
    </reaction>
    <physiologicalReaction direction="left-to-right" evidence="9">
        <dbReference type="Rhea" id="RHEA:25877"/>
    </physiologicalReaction>
</comment>
<dbReference type="EC" id="1.4.3.16" evidence="4 10"/>
<dbReference type="FunFam" id="3.90.700.10:FF:000002">
    <property type="entry name" value="L-aspartate oxidase"/>
    <property type="match status" value="1"/>
</dbReference>
<protein>
    <recommendedName>
        <fullName evidence="4 10">L-aspartate oxidase</fullName>
        <ecNumber evidence="4 10">1.4.3.16</ecNumber>
    </recommendedName>
</protein>
<evidence type="ECO:0000256" key="8">
    <source>
        <dbReference type="ARBA" id="ARBA00023002"/>
    </source>
</evidence>
<accession>A0A3P5XGG7</accession>
<dbReference type="GO" id="GO:0005737">
    <property type="term" value="C:cytoplasm"/>
    <property type="evidence" value="ECO:0007669"/>
    <property type="project" value="UniProtKB-SubCell"/>
</dbReference>
<evidence type="ECO:0000256" key="1">
    <source>
        <dbReference type="ARBA" id="ARBA00001974"/>
    </source>
</evidence>
<dbReference type="Pfam" id="PF00890">
    <property type="entry name" value="FAD_binding_2"/>
    <property type="match status" value="1"/>
</dbReference>
<name>A0A3P5XGG7_9RHOB</name>
<keyword evidence="15" id="KW-1185">Reference proteome</keyword>
<dbReference type="UniPathway" id="UPA00253">
    <property type="reaction ID" value="UER00326"/>
</dbReference>
<evidence type="ECO:0000256" key="5">
    <source>
        <dbReference type="ARBA" id="ARBA00022630"/>
    </source>
</evidence>
<comment type="pathway">
    <text evidence="2 11">Cofactor biosynthesis; NAD(+) biosynthesis; iminoaspartate from L-aspartate (oxidase route): step 1/1.</text>
</comment>
<dbReference type="NCBIfam" id="NF005701">
    <property type="entry name" value="PRK07512.1"/>
    <property type="match status" value="1"/>
</dbReference>
<evidence type="ECO:0000313" key="14">
    <source>
        <dbReference type="EMBL" id="VDC26664.1"/>
    </source>
</evidence>
<dbReference type="InterPro" id="IPR036188">
    <property type="entry name" value="FAD/NAD-bd_sf"/>
</dbReference>
<dbReference type="Gene3D" id="3.50.50.60">
    <property type="entry name" value="FAD/NAD(P)-binding domain"/>
    <property type="match status" value="1"/>
</dbReference>
<dbReference type="Pfam" id="PF02910">
    <property type="entry name" value="Succ_DH_flav_C"/>
    <property type="match status" value="1"/>
</dbReference>
<dbReference type="GO" id="GO:0034628">
    <property type="term" value="P:'de novo' NAD+ biosynthetic process from L-aspartate"/>
    <property type="evidence" value="ECO:0007669"/>
    <property type="project" value="TreeGrafter"/>
</dbReference>
<evidence type="ECO:0000256" key="6">
    <source>
        <dbReference type="ARBA" id="ARBA00022642"/>
    </source>
</evidence>
<dbReference type="PRINTS" id="PR00368">
    <property type="entry name" value="FADPNR"/>
</dbReference>
<dbReference type="PANTHER" id="PTHR42716">
    <property type="entry name" value="L-ASPARTATE OXIDASE"/>
    <property type="match status" value="1"/>
</dbReference>
<evidence type="ECO:0000256" key="2">
    <source>
        <dbReference type="ARBA" id="ARBA00004950"/>
    </source>
</evidence>
<dbReference type="EMBL" id="UXAW01000056">
    <property type="protein sequence ID" value="VDC26664.1"/>
    <property type="molecule type" value="Genomic_DNA"/>
</dbReference>
<dbReference type="Gene3D" id="1.20.58.100">
    <property type="entry name" value="Fumarate reductase/succinate dehydrogenase flavoprotein-like, C-terminal domain"/>
    <property type="match status" value="1"/>
</dbReference>
<reference evidence="14 15" key="1">
    <citation type="submission" date="2018-11" db="EMBL/GenBank/DDBJ databases">
        <authorList>
            <person name="Criscuolo A."/>
        </authorList>
    </citation>
    <scope>NUCLEOTIDE SEQUENCE [LARGE SCALE GENOMIC DNA]</scope>
    <source>
        <strain evidence="14">ACIP111625</strain>
    </source>
</reference>
<dbReference type="Gene3D" id="3.90.700.10">
    <property type="entry name" value="Succinate dehydrogenase/fumarate reductase flavoprotein, catalytic domain"/>
    <property type="match status" value="1"/>
</dbReference>
<dbReference type="Proteomes" id="UP000277498">
    <property type="component" value="Unassembled WGS sequence"/>
</dbReference>
<dbReference type="PANTHER" id="PTHR42716:SF2">
    <property type="entry name" value="L-ASPARTATE OXIDASE, CHLOROPLASTIC"/>
    <property type="match status" value="1"/>
</dbReference>
<comment type="cofactor">
    <cofactor evidence="1 11">
        <name>FAD</name>
        <dbReference type="ChEBI" id="CHEBI:57692"/>
    </cofactor>
</comment>
<proteinExistence type="inferred from homology"/>
<keyword evidence="7 11" id="KW-0274">FAD</keyword>
<dbReference type="InterPro" id="IPR015939">
    <property type="entry name" value="Fum_Rdtase/Succ_DH_flav-like_C"/>
</dbReference>
<keyword evidence="5 11" id="KW-0285">Flavoprotein</keyword>
<organism evidence="14 15">
    <name type="scientific">Pseudogemmobacter humi</name>
    <dbReference type="NCBI Taxonomy" id="2483812"/>
    <lineage>
        <taxon>Bacteria</taxon>
        <taxon>Pseudomonadati</taxon>
        <taxon>Pseudomonadota</taxon>
        <taxon>Alphaproteobacteria</taxon>
        <taxon>Rhodobacterales</taxon>
        <taxon>Paracoccaceae</taxon>
        <taxon>Pseudogemmobacter</taxon>
    </lineage>
</organism>
<evidence type="ECO:0000313" key="15">
    <source>
        <dbReference type="Proteomes" id="UP000277498"/>
    </source>
</evidence>